<feature type="chain" id="PRO_5030829397" description="PEP-CTERM protein-sorting domain-containing protein" evidence="1">
    <location>
        <begin position="19"/>
        <end position="58"/>
    </location>
</feature>
<dbReference type="Proteomes" id="UP000590740">
    <property type="component" value="Unassembled WGS sequence"/>
</dbReference>
<dbReference type="InterPro" id="IPR013424">
    <property type="entry name" value="Ice-binding_C"/>
</dbReference>
<proteinExistence type="predicted"/>
<comment type="caution">
    <text evidence="2">The sequence shown here is derived from an EMBL/GenBank/DDBJ whole genome shotgun (WGS) entry which is preliminary data.</text>
</comment>
<protein>
    <recommendedName>
        <fullName evidence="4">PEP-CTERM protein-sorting domain-containing protein</fullName>
    </recommendedName>
</protein>
<gene>
    <name evidence="2" type="ORF">HNQ65_000554</name>
</gene>
<keyword evidence="3" id="KW-1185">Reference proteome</keyword>
<evidence type="ECO:0008006" key="4">
    <source>
        <dbReference type="Google" id="ProtNLM"/>
    </source>
</evidence>
<evidence type="ECO:0000313" key="3">
    <source>
        <dbReference type="Proteomes" id="UP000590740"/>
    </source>
</evidence>
<name>A0A7W7Y7P2_9BACT</name>
<evidence type="ECO:0000313" key="2">
    <source>
        <dbReference type="EMBL" id="MBB5031000.1"/>
    </source>
</evidence>
<dbReference type="EMBL" id="JACHIG010000001">
    <property type="protein sequence ID" value="MBB5031000.1"/>
    <property type="molecule type" value="Genomic_DNA"/>
</dbReference>
<dbReference type="RefSeq" id="WP_184337947.1">
    <property type="nucleotide sequence ID" value="NZ_JACHIG010000001.1"/>
</dbReference>
<keyword evidence="1" id="KW-0732">Signal</keyword>
<evidence type="ECO:0000256" key="1">
    <source>
        <dbReference type="SAM" id="SignalP"/>
    </source>
</evidence>
<reference evidence="2 3" key="1">
    <citation type="submission" date="2020-08" db="EMBL/GenBank/DDBJ databases">
        <title>Genomic Encyclopedia of Type Strains, Phase IV (KMG-IV): sequencing the most valuable type-strain genomes for metagenomic binning, comparative biology and taxonomic classification.</title>
        <authorList>
            <person name="Goeker M."/>
        </authorList>
    </citation>
    <scope>NUCLEOTIDE SEQUENCE [LARGE SCALE GENOMIC DNA]</scope>
    <source>
        <strain evidence="2 3">DSM 12252</strain>
    </source>
</reference>
<dbReference type="NCBIfam" id="TIGR02595">
    <property type="entry name" value="PEP_CTERM"/>
    <property type="match status" value="1"/>
</dbReference>
<sequence length="58" mass="5973">MKYILTLATLAIASAASAAEATGIAPDASMNLYAAVPEPSHAMLLLMGCVGLAARRRR</sequence>
<feature type="signal peptide" evidence="1">
    <location>
        <begin position="1"/>
        <end position="18"/>
    </location>
</feature>
<accession>A0A7W7Y7P2</accession>
<organism evidence="2 3">
    <name type="scientific">Prosthecobacter vanneervenii</name>
    <dbReference type="NCBI Taxonomy" id="48466"/>
    <lineage>
        <taxon>Bacteria</taxon>
        <taxon>Pseudomonadati</taxon>
        <taxon>Verrucomicrobiota</taxon>
        <taxon>Verrucomicrobiia</taxon>
        <taxon>Verrucomicrobiales</taxon>
        <taxon>Verrucomicrobiaceae</taxon>
        <taxon>Prosthecobacter</taxon>
    </lineage>
</organism>
<dbReference type="AlphaFoldDB" id="A0A7W7Y7P2"/>